<gene>
    <name evidence="1" type="ORF">ABID08_006022</name>
</gene>
<name>A0ABV2MQ98_9HYPH</name>
<protein>
    <submittedName>
        <fullName evidence="1">Uncharacterized protein</fullName>
    </submittedName>
</protein>
<proteinExistence type="predicted"/>
<dbReference type="GeneID" id="91152289"/>
<evidence type="ECO:0000313" key="2">
    <source>
        <dbReference type="Proteomes" id="UP001549077"/>
    </source>
</evidence>
<dbReference type="Proteomes" id="UP001549077">
    <property type="component" value="Unassembled WGS sequence"/>
</dbReference>
<dbReference type="RefSeq" id="WP_168302100.1">
    <property type="nucleotide sequence ID" value="NZ_CP071608.1"/>
</dbReference>
<accession>A0ABV2MQ98</accession>
<keyword evidence="2" id="KW-1185">Reference proteome</keyword>
<comment type="caution">
    <text evidence="1">The sequence shown here is derived from an EMBL/GenBank/DDBJ whole genome shotgun (WGS) entry which is preliminary data.</text>
</comment>
<evidence type="ECO:0000313" key="1">
    <source>
        <dbReference type="EMBL" id="MET3758639.1"/>
    </source>
</evidence>
<reference evidence="1 2" key="1">
    <citation type="submission" date="2024-06" db="EMBL/GenBank/DDBJ databases">
        <title>Genomic Encyclopedia of Type Strains, Phase IV (KMG-IV): sequencing the most valuable type-strain genomes for metagenomic binning, comparative biology and taxonomic classification.</title>
        <authorList>
            <person name="Goeker M."/>
        </authorList>
    </citation>
    <scope>NUCLEOTIDE SEQUENCE [LARGE SCALE GENOMIC DNA]</scope>
    <source>
        <strain evidence="1 2">DSM 29288</strain>
    </source>
</reference>
<dbReference type="EMBL" id="JBEPMY010000033">
    <property type="protein sequence ID" value="MET3758639.1"/>
    <property type="molecule type" value="Genomic_DNA"/>
</dbReference>
<sequence>MFAADLCCIEIAIGMTGTYVVDRDKGRCIADVWLISALRRISATDWRSFLLAEGEPTPDRGARCGNCLAMPSLKENSIRHERPFDGAGSLLARQLFGC</sequence>
<organism evidence="1 2">
    <name type="scientific">Rhizobium binae</name>
    <dbReference type="NCBI Taxonomy" id="1138190"/>
    <lineage>
        <taxon>Bacteria</taxon>
        <taxon>Pseudomonadati</taxon>
        <taxon>Pseudomonadota</taxon>
        <taxon>Alphaproteobacteria</taxon>
        <taxon>Hyphomicrobiales</taxon>
        <taxon>Rhizobiaceae</taxon>
        <taxon>Rhizobium/Agrobacterium group</taxon>
        <taxon>Rhizobium</taxon>
    </lineage>
</organism>